<dbReference type="AlphaFoldDB" id="A0A814GED7"/>
<dbReference type="EMBL" id="CAJOBA010004734">
    <property type="protein sequence ID" value="CAF3722220.1"/>
    <property type="molecule type" value="Genomic_DNA"/>
</dbReference>
<accession>A0A814GED7</accession>
<evidence type="ECO:0000313" key="3">
    <source>
        <dbReference type="EMBL" id="CAF0995227.1"/>
    </source>
</evidence>
<dbReference type="Proteomes" id="UP000663829">
    <property type="component" value="Unassembled WGS sequence"/>
</dbReference>
<proteinExistence type="predicted"/>
<evidence type="ECO:0000313" key="2">
    <source>
        <dbReference type="EMBL" id="CAF0947774.1"/>
    </source>
</evidence>
<dbReference type="Proteomes" id="UP000677228">
    <property type="component" value="Unassembled WGS sequence"/>
</dbReference>
<reference evidence="3" key="1">
    <citation type="submission" date="2021-02" db="EMBL/GenBank/DDBJ databases">
        <authorList>
            <person name="Nowell W R."/>
        </authorList>
    </citation>
    <scope>NUCLEOTIDE SEQUENCE</scope>
</reference>
<comment type="caution">
    <text evidence="3">The sequence shown here is derived from an EMBL/GenBank/DDBJ whole genome shotgun (WGS) entry which is preliminary data.</text>
</comment>
<evidence type="ECO:0000313" key="4">
    <source>
        <dbReference type="EMBL" id="CAF3722220.1"/>
    </source>
</evidence>
<sequence length="152" mass="17233">DQDNELTEEDTTDEEEETTTEMLDDVDELDIDCGGRVEMRITEQTAKQGKCYLFSIKSGHLVLYDAHKSMRKTSELNLTADSNNISKEQPNTVGYVSVSLPYQIERCVHIPGSETIYVWSNENVYKVIKIKLSLASKIASLNAEKHTWLDAE</sequence>
<dbReference type="Proteomes" id="UP000682733">
    <property type="component" value="Unassembled WGS sequence"/>
</dbReference>
<organism evidence="3 6">
    <name type="scientific">Didymodactylos carnosus</name>
    <dbReference type="NCBI Taxonomy" id="1234261"/>
    <lineage>
        <taxon>Eukaryota</taxon>
        <taxon>Metazoa</taxon>
        <taxon>Spiralia</taxon>
        <taxon>Gnathifera</taxon>
        <taxon>Rotifera</taxon>
        <taxon>Eurotatoria</taxon>
        <taxon>Bdelloidea</taxon>
        <taxon>Philodinida</taxon>
        <taxon>Philodinidae</taxon>
        <taxon>Didymodactylos</taxon>
    </lineage>
</organism>
<feature type="region of interest" description="Disordered" evidence="1">
    <location>
        <begin position="1"/>
        <end position="20"/>
    </location>
</feature>
<name>A0A814GED7_9BILA</name>
<dbReference type="EMBL" id="CAJOBC010003097">
    <property type="protein sequence ID" value="CAF3766911.1"/>
    <property type="molecule type" value="Genomic_DNA"/>
</dbReference>
<feature type="non-terminal residue" evidence="3">
    <location>
        <position position="1"/>
    </location>
</feature>
<gene>
    <name evidence="3" type="ORF">GPM918_LOCUS13464</name>
    <name evidence="2" type="ORF">OVA965_LOCUS11987</name>
    <name evidence="5" type="ORF">SRO942_LOCUS13464</name>
    <name evidence="4" type="ORF">TMI583_LOCUS11991</name>
</gene>
<evidence type="ECO:0000256" key="1">
    <source>
        <dbReference type="SAM" id="MobiDB-lite"/>
    </source>
</evidence>
<evidence type="ECO:0000313" key="6">
    <source>
        <dbReference type="Proteomes" id="UP000663829"/>
    </source>
</evidence>
<dbReference type="EMBL" id="CAJNOK010004729">
    <property type="protein sequence ID" value="CAF0947774.1"/>
    <property type="molecule type" value="Genomic_DNA"/>
</dbReference>
<keyword evidence="6" id="KW-1185">Reference proteome</keyword>
<evidence type="ECO:0000313" key="5">
    <source>
        <dbReference type="EMBL" id="CAF3766911.1"/>
    </source>
</evidence>
<protein>
    <submittedName>
        <fullName evidence="3">Uncharacterized protein</fullName>
    </submittedName>
</protein>
<dbReference type="EMBL" id="CAJNOQ010003097">
    <property type="protein sequence ID" value="CAF0995227.1"/>
    <property type="molecule type" value="Genomic_DNA"/>
</dbReference>
<dbReference type="Proteomes" id="UP000681722">
    <property type="component" value="Unassembled WGS sequence"/>
</dbReference>